<dbReference type="PANTHER" id="PTHR30061:SF50">
    <property type="entry name" value="MALTOSE_MALTODEXTRIN-BINDING PERIPLASMIC PROTEIN"/>
    <property type="match status" value="1"/>
</dbReference>
<dbReference type="PANTHER" id="PTHR30061">
    <property type="entry name" value="MALTOSE-BINDING PERIPLASMIC PROTEIN"/>
    <property type="match status" value="1"/>
</dbReference>
<reference evidence="5 6" key="1">
    <citation type="submission" date="2015-09" db="EMBL/GenBank/DDBJ databases">
        <authorList>
            <consortium name="Pathogen Informatics"/>
        </authorList>
    </citation>
    <scope>NUCLEOTIDE SEQUENCE [LARGE SCALE GENOMIC DNA]</scope>
    <source>
        <strain evidence="5 6">2789STDY5834968</strain>
    </source>
</reference>
<evidence type="ECO:0000256" key="1">
    <source>
        <dbReference type="ARBA" id="ARBA00008520"/>
    </source>
</evidence>
<dbReference type="GO" id="GO:0015768">
    <property type="term" value="P:maltose transport"/>
    <property type="evidence" value="ECO:0007669"/>
    <property type="project" value="TreeGrafter"/>
</dbReference>
<evidence type="ECO:0000256" key="2">
    <source>
        <dbReference type="ARBA" id="ARBA00022448"/>
    </source>
</evidence>
<dbReference type="AlphaFoldDB" id="A0A173RL36"/>
<accession>A0A173RL36</accession>
<comment type="similarity">
    <text evidence="1">Belongs to the bacterial solute-binding protein 1 family.</text>
</comment>
<organism evidence="5 6">
    <name type="scientific">Agathobacter rectalis</name>
    <dbReference type="NCBI Taxonomy" id="39491"/>
    <lineage>
        <taxon>Bacteria</taxon>
        <taxon>Bacillati</taxon>
        <taxon>Bacillota</taxon>
        <taxon>Clostridia</taxon>
        <taxon>Lachnospirales</taxon>
        <taxon>Lachnospiraceae</taxon>
        <taxon>Agathobacter</taxon>
    </lineage>
</organism>
<dbReference type="SUPFAM" id="SSF53850">
    <property type="entry name" value="Periplasmic binding protein-like II"/>
    <property type="match status" value="1"/>
</dbReference>
<dbReference type="Proteomes" id="UP000095673">
    <property type="component" value="Unassembled WGS sequence"/>
</dbReference>
<dbReference type="RefSeq" id="WP_022293446.1">
    <property type="nucleotide sequence ID" value="NZ_CYXM01000002.1"/>
</dbReference>
<dbReference type="Pfam" id="PF13416">
    <property type="entry name" value="SBP_bac_8"/>
    <property type="match status" value="1"/>
</dbReference>
<feature type="signal peptide" evidence="4">
    <location>
        <begin position="1"/>
        <end position="21"/>
    </location>
</feature>
<gene>
    <name evidence="5" type="primary">cycB</name>
    <name evidence="5" type="ORF">ERS852580_00516</name>
</gene>
<dbReference type="PROSITE" id="PS51257">
    <property type="entry name" value="PROKAR_LIPOPROTEIN"/>
    <property type="match status" value="1"/>
</dbReference>
<dbReference type="OrthoDB" id="9764072at2"/>
<evidence type="ECO:0000256" key="3">
    <source>
        <dbReference type="ARBA" id="ARBA00022729"/>
    </source>
</evidence>
<evidence type="ECO:0000256" key="4">
    <source>
        <dbReference type="SAM" id="SignalP"/>
    </source>
</evidence>
<dbReference type="GO" id="GO:1901982">
    <property type="term" value="F:maltose binding"/>
    <property type="evidence" value="ECO:0007669"/>
    <property type="project" value="TreeGrafter"/>
</dbReference>
<dbReference type="InterPro" id="IPR006059">
    <property type="entry name" value="SBP"/>
</dbReference>
<name>A0A173RL36_9FIRM</name>
<dbReference type="EMBL" id="CYXM01000002">
    <property type="protein sequence ID" value="CUM78467.1"/>
    <property type="molecule type" value="Genomic_DNA"/>
</dbReference>
<evidence type="ECO:0000313" key="5">
    <source>
        <dbReference type="EMBL" id="CUM78467.1"/>
    </source>
</evidence>
<dbReference type="GO" id="GO:0055052">
    <property type="term" value="C:ATP-binding cassette (ABC) transporter complex, substrate-binding subunit-containing"/>
    <property type="evidence" value="ECO:0007669"/>
    <property type="project" value="TreeGrafter"/>
</dbReference>
<sequence>MKRLIAATLVAAIGVSLLTGCGVSNKSHDNTQVGTTENSSDKAKNKEVKMHVWCSKNDVDITTQMIESFKEANKGTDFNIIIEESEDSDARDNILSNVHNGADVFPIADDQITSMVAGGALYEIEDVDAVKKADDESAVEAATIDGKLYGYPLTADNGYFMYYNKNYFSDSDVATLDGMLDIAGANGKYLTMDWSSGWYLYSFFGNTGLDFGVNDDGVTNHCNWNAIITDIKGVDIAQAMLDIAAKPGFKNCVQDDFIAGVQDGSIIAGVSGCWNAAKIKELWGDDYGAVKLPTYTCAGQQIQMSSFKGYKYMAVNAYTKYPEWANKLAQWFTNEDNQKLRFEMKNAGPANKAAAADDAVKKVPAIMAVMDQAQYGKLQRVGNSYWDAATEFGEKMAAGNPDNTDLQEIMDNFVAGITQSVAE</sequence>
<keyword evidence="2" id="KW-0813">Transport</keyword>
<keyword evidence="3 4" id="KW-0732">Signal</keyword>
<dbReference type="GO" id="GO:0042956">
    <property type="term" value="P:maltodextrin transmembrane transport"/>
    <property type="evidence" value="ECO:0007669"/>
    <property type="project" value="TreeGrafter"/>
</dbReference>
<feature type="chain" id="PRO_5038772799" evidence="4">
    <location>
        <begin position="22"/>
        <end position="423"/>
    </location>
</feature>
<proteinExistence type="inferred from homology"/>
<protein>
    <submittedName>
        <fullName evidence="5">Cyclodextrin-binding protein</fullName>
    </submittedName>
</protein>
<dbReference type="Gene3D" id="3.40.190.10">
    <property type="entry name" value="Periplasmic binding protein-like II"/>
    <property type="match status" value="2"/>
</dbReference>
<evidence type="ECO:0000313" key="6">
    <source>
        <dbReference type="Proteomes" id="UP000095673"/>
    </source>
</evidence>